<evidence type="ECO:0000256" key="1">
    <source>
        <dbReference type="SAM" id="Phobius"/>
    </source>
</evidence>
<feature type="transmembrane region" description="Helical" evidence="1">
    <location>
        <begin position="145"/>
        <end position="162"/>
    </location>
</feature>
<keyword evidence="1" id="KW-0812">Transmembrane</keyword>
<dbReference type="PANTHER" id="PTHR41309">
    <property type="entry name" value="MEMBRANE PROTEIN-RELATED"/>
    <property type="match status" value="1"/>
</dbReference>
<accession>A0A9D1HV97</accession>
<evidence type="ECO:0000313" key="3">
    <source>
        <dbReference type="Proteomes" id="UP000824087"/>
    </source>
</evidence>
<keyword evidence="1" id="KW-1133">Transmembrane helix</keyword>
<dbReference type="Pfam" id="PF13346">
    <property type="entry name" value="ABC2_membrane_5"/>
    <property type="match status" value="1"/>
</dbReference>
<dbReference type="InterPro" id="IPR025699">
    <property type="entry name" value="ABC2_memb-like"/>
</dbReference>
<feature type="transmembrane region" description="Helical" evidence="1">
    <location>
        <begin position="80"/>
        <end position="104"/>
    </location>
</feature>
<feature type="transmembrane region" description="Helical" evidence="1">
    <location>
        <begin position="36"/>
        <end position="55"/>
    </location>
</feature>
<comment type="caution">
    <text evidence="2">The sequence shown here is derived from an EMBL/GenBank/DDBJ whole genome shotgun (WGS) entry which is preliminary data.</text>
</comment>
<gene>
    <name evidence="2" type="ORF">IAD49_06320</name>
</gene>
<keyword evidence="1" id="KW-0472">Membrane</keyword>
<feature type="transmembrane region" description="Helical" evidence="1">
    <location>
        <begin position="182"/>
        <end position="200"/>
    </location>
</feature>
<feature type="transmembrane region" description="Helical" evidence="1">
    <location>
        <begin position="12"/>
        <end position="30"/>
    </location>
</feature>
<reference evidence="2" key="1">
    <citation type="submission" date="2020-10" db="EMBL/GenBank/DDBJ databases">
        <authorList>
            <person name="Gilroy R."/>
        </authorList>
    </citation>
    <scope>NUCLEOTIDE SEQUENCE</scope>
    <source>
        <strain evidence="2">CHK197-8231</strain>
    </source>
</reference>
<organism evidence="2 3">
    <name type="scientific">Candidatus Fimihabitans intestinipullorum</name>
    <dbReference type="NCBI Taxonomy" id="2840820"/>
    <lineage>
        <taxon>Bacteria</taxon>
        <taxon>Bacillati</taxon>
        <taxon>Mycoplasmatota</taxon>
        <taxon>Mycoplasmatota incertae sedis</taxon>
        <taxon>Candidatus Fimihabitans</taxon>
    </lineage>
</organism>
<proteinExistence type="predicted"/>
<feature type="transmembrane region" description="Helical" evidence="1">
    <location>
        <begin position="116"/>
        <end position="136"/>
    </location>
</feature>
<dbReference type="PANTHER" id="PTHR41309:SF2">
    <property type="entry name" value="MEMBRANE PROTEIN"/>
    <property type="match status" value="1"/>
</dbReference>
<name>A0A9D1HV97_9BACT</name>
<sequence>MLGLMKKDLFVMRGNWKHLLLFLAIILLIAMDGNEIFYFVPVFISVMVFMTTFSYDDYNKWNAYAITLVKDRTTIVRAKYIGSILLTIGAILITYLFAFVVSLLGNKIVWTQMNEMMLGCSFAMILLQSFMFPLIFKYGTEKGRLVLFFGFFFISAVLGFLVKSVDWSQFTGMVSFLNSYGLWLIIVGGIILFSISYIISKHIYQKKEF</sequence>
<dbReference type="EMBL" id="DVML01000036">
    <property type="protein sequence ID" value="HIU23179.1"/>
    <property type="molecule type" value="Genomic_DNA"/>
</dbReference>
<reference evidence="2" key="2">
    <citation type="journal article" date="2021" name="PeerJ">
        <title>Extensive microbial diversity within the chicken gut microbiome revealed by metagenomics and culture.</title>
        <authorList>
            <person name="Gilroy R."/>
            <person name="Ravi A."/>
            <person name="Getino M."/>
            <person name="Pursley I."/>
            <person name="Horton D.L."/>
            <person name="Alikhan N.F."/>
            <person name="Baker D."/>
            <person name="Gharbi K."/>
            <person name="Hall N."/>
            <person name="Watson M."/>
            <person name="Adriaenssens E.M."/>
            <person name="Foster-Nyarko E."/>
            <person name="Jarju S."/>
            <person name="Secka A."/>
            <person name="Antonio M."/>
            <person name="Oren A."/>
            <person name="Chaudhuri R.R."/>
            <person name="La Ragione R."/>
            <person name="Hildebrand F."/>
            <person name="Pallen M.J."/>
        </authorList>
    </citation>
    <scope>NUCLEOTIDE SEQUENCE</scope>
    <source>
        <strain evidence="2">CHK197-8231</strain>
    </source>
</reference>
<dbReference type="Proteomes" id="UP000824087">
    <property type="component" value="Unassembled WGS sequence"/>
</dbReference>
<dbReference type="AlphaFoldDB" id="A0A9D1HV97"/>
<evidence type="ECO:0000313" key="2">
    <source>
        <dbReference type="EMBL" id="HIU23179.1"/>
    </source>
</evidence>
<protein>
    <submittedName>
        <fullName evidence="2">ABC-2 transporter permease</fullName>
    </submittedName>
</protein>